<keyword evidence="2" id="KW-1185">Reference proteome</keyword>
<dbReference type="HOGENOM" id="CLU_1820387_0_0_1"/>
<protein>
    <submittedName>
        <fullName evidence="1">Unplaced genomic scaffold GYMLUscaffold_66, whole genome shotgun sequence</fullName>
    </submittedName>
</protein>
<feature type="non-terminal residue" evidence="1">
    <location>
        <position position="1"/>
    </location>
</feature>
<accession>A0A0D0CI90</accession>
<organism evidence="1 2">
    <name type="scientific">Collybiopsis luxurians FD-317 M1</name>
    <dbReference type="NCBI Taxonomy" id="944289"/>
    <lineage>
        <taxon>Eukaryota</taxon>
        <taxon>Fungi</taxon>
        <taxon>Dikarya</taxon>
        <taxon>Basidiomycota</taxon>
        <taxon>Agaricomycotina</taxon>
        <taxon>Agaricomycetes</taxon>
        <taxon>Agaricomycetidae</taxon>
        <taxon>Agaricales</taxon>
        <taxon>Marasmiineae</taxon>
        <taxon>Omphalotaceae</taxon>
        <taxon>Collybiopsis</taxon>
        <taxon>Collybiopsis luxurians</taxon>
    </lineage>
</organism>
<dbReference type="EMBL" id="KN834814">
    <property type="protein sequence ID" value="KIK54683.1"/>
    <property type="molecule type" value="Genomic_DNA"/>
</dbReference>
<proteinExistence type="predicted"/>
<name>A0A0D0CI90_9AGAR</name>
<evidence type="ECO:0000313" key="2">
    <source>
        <dbReference type="Proteomes" id="UP000053593"/>
    </source>
</evidence>
<reference evidence="1 2" key="1">
    <citation type="submission" date="2014-04" db="EMBL/GenBank/DDBJ databases">
        <title>Evolutionary Origins and Diversification of the Mycorrhizal Mutualists.</title>
        <authorList>
            <consortium name="DOE Joint Genome Institute"/>
            <consortium name="Mycorrhizal Genomics Consortium"/>
            <person name="Kohler A."/>
            <person name="Kuo A."/>
            <person name="Nagy L.G."/>
            <person name="Floudas D."/>
            <person name="Copeland A."/>
            <person name="Barry K.W."/>
            <person name="Cichocki N."/>
            <person name="Veneault-Fourrey C."/>
            <person name="LaButti K."/>
            <person name="Lindquist E.A."/>
            <person name="Lipzen A."/>
            <person name="Lundell T."/>
            <person name="Morin E."/>
            <person name="Murat C."/>
            <person name="Riley R."/>
            <person name="Ohm R."/>
            <person name="Sun H."/>
            <person name="Tunlid A."/>
            <person name="Henrissat B."/>
            <person name="Grigoriev I.V."/>
            <person name="Hibbett D.S."/>
            <person name="Martin F."/>
        </authorList>
    </citation>
    <scope>NUCLEOTIDE SEQUENCE [LARGE SCALE GENOMIC DNA]</scope>
    <source>
        <strain evidence="1 2">FD-317 M1</strain>
    </source>
</reference>
<evidence type="ECO:0000313" key="1">
    <source>
        <dbReference type="EMBL" id="KIK54683.1"/>
    </source>
</evidence>
<dbReference type="AlphaFoldDB" id="A0A0D0CI90"/>
<dbReference type="OrthoDB" id="3149508at2759"/>
<dbReference type="Proteomes" id="UP000053593">
    <property type="component" value="Unassembled WGS sequence"/>
</dbReference>
<gene>
    <name evidence="1" type="ORF">GYMLUDRAFT_176943</name>
</gene>
<sequence length="142" mass="16314">KWSGQAHGLLLEFPHCTPGSIIHTCFSCPEDGFNMEEGWERTLEELKYVFALSELSRHNLIIPFVRHLNQDQRMLDGNFHIGQYIKNTDPNDISLVMDNGIGYFPNQNEASEYLAKMPNIAEVHTCPYSFFSKLMSPSEIYV</sequence>